<keyword evidence="1" id="KW-0812">Transmembrane</keyword>
<evidence type="ECO:0000256" key="1">
    <source>
        <dbReference type="SAM" id="Phobius"/>
    </source>
</evidence>
<protein>
    <submittedName>
        <fullName evidence="2">Uncharacterized protein</fullName>
    </submittedName>
</protein>
<evidence type="ECO:0000313" key="2">
    <source>
        <dbReference type="EMBL" id="KAE8153263.1"/>
    </source>
</evidence>
<accession>A0A5N6U3Q8</accession>
<dbReference type="EMBL" id="ML742041">
    <property type="protein sequence ID" value="KAE8153263.1"/>
    <property type="molecule type" value="Genomic_DNA"/>
</dbReference>
<dbReference type="AlphaFoldDB" id="A0A5N6U3Q8"/>
<proteinExistence type="predicted"/>
<organism evidence="2 3">
    <name type="scientific">Aspergillus avenaceus</name>
    <dbReference type="NCBI Taxonomy" id="36643"/>
    <lineage>
        <taxon>Eukaryota</taxon>
        <taxon>Fungi</taxon>
        <taxon>Dikarya</taxon>
        <taxon>Ascomycota</taxon>
        <taxon>Pezizomycotina</taxon>
        <taxon>Eurotiomycetes</taxon>
        <taxon>Eurotiomycetidae</taxon>
        <taxon>Eurotiales</taxon>
        <taxon>Aspergillaceae</taxon>
        <taxon>Aspergillus</taxon>
        <taxon>Aspergillus subgen. Circumdati</taxon>
    </lineage>
</organism>
<dbReference type="Proteomes" id="UP000325780">
    <property type="component" value="Unassembled WGS sequence"/>
</dbReference>
<keyword evidence="1" id="KW-0472">Membrane</keyword>
<keyword evidence="3" id="KW-1185">Reference proteome</keyword>
<keyword evidence="1" id="KW-1133">Transmembrane helix</keyword>
<gene>
    <name evidence="2" type="ORF">BDV25DRAFT_149745</name>
</gene>
<evidence type="ECO:0000313" key="3">
    <source>
        <dbReference type="Proteomes" id="UP000325780"/>
    </source>
</evidence>
<sequence>MRLWNWPLIRDFSGEGLGGIGLVVYGLGALSLIFSVKLAAMAWIPGETFPFVAGLVELGFNGSGGGARSGSELSHMGTDWCLTTSSLSREPSRV</sequence>
<feature type="transmembrane region" description="Helical" evidence="1">
    <location>
        <begin position="20"/>
        <end position="40"/>
    </location>
</feature>
<reference evidence="2 3" key="1">
    <citation type="submission" date="2019-04" db="EMBL/GenBank/DDBJ databases">
        <title>Friends and foes A comparative genomics study of 23 Aspergillus species from section Flavi.</title>
        <authorList>
            <consortium name="DOE Joint Genome Institute"/>
            <person name="Kjaerbolling I."/>
            <person name="Vesth T."/>
            <person name="Frisvad J.C."/>
            <person name="Nybo J.L."/>
            <person name="Theobald S."/>
            <person name="Kildgaard S."/>
            <person name="Isbrandt T."/>
            <person name="Kuo A."/>
            <person name="Sato A."/>
            <person name="Lyhne E.K."/>
            <person name="Kogle M.E."/>
            <person name="Wiebenga A."/>
            <person name="Kun R.S."/>
            <person name="Lubbers R.J."/>
            <person name="Makela M.R."/>
            <person name="Barry K."/>
            <person name="Chovatia M."/>
            <person name="Clum A."/>
            <person name="Daum C."/>
            <person name="Haridas S."/>
            <person name="He G."/>
            <person name="LaButti K."/>
            <person name="Lipzen A."/>
            <person name="Mondo S."/>
            <person name="Riley R."/>
            <person name="Salamov A."/>
            <person name="Simmons B.A."/>
            <person name="Magnuson J.K."/>
            <person name="Henrissat B."/>
            <person name="Mortensen U.H."/>
            <person name="Larsen T.O."/>
            <person name="Devries R.P."/>
            <person name="Grigoriev I.V."/>
            <person name="Machida M."/>
            <person name="Baker S.E."/>
            <person name="Andersen M.R."/>
        </authorList>
    </citation>
    <scope>NUCLEOTIDE SEQUENCE [LARGE SCALE GENOMIC DNA]</scope>
    <source>
        <strain evidence="2 3">IBT 18842</strain>
    </source>
</reference>
<name>A0A5N6U3Q8_ASPAV</name>